<dbReference type="AlphaFoldDB" id="A0A2G2VCH7"/>
<accession>A0A2G2VCH7</accession>
<feature type="compositionally biased region" description="Polar residues" evidence="1">
    <location>
        <begin position="123"/>
        <end position="134"/>
    </location>
</feature>
<feature type="compositionally biased region" description="Basic residues" evidence="1">
    <location>
        <begin position="1"/>
        <end position="10"/>
    </location>
</feature>
<feature type="compositionally biased region" description="Basic and acidic residues" evidence="1">
    <location>
        <begin position="138"/>
        <end position="147"/>
    </location>
</feature>
<feature type="compositionally biased region" description="Polar residues" evidence="1">
    <location>
        <begin position="14"/>
        <end position="23"/>
    </location>
</feature>
<evidence type="ECO:0000313" key="3">
    <source>
        <dbReference type="Proteomes" id="UP000224567"/>
    </source>
</evidence>
<organism evidence="2 3">
    <name type="scientific">Capsicum baccatum</name>
    <name type="common">Peruvian pepper</name>
    <dbReference type="NCBI Taxonomy" id="33114"/>
    <lineage>
        <taxon>Eukaryota</taxon>
        <taxon>Viridiplantae</taxon>
        <taxon>Streptophyta</taxon>
        <taxon>Embryophyta</taxon>
        <taxon>Tracheophyta</taxon>
        <taxon>Spermatophyta</taxon>
        <taxon>Magnoliopsida</taxon>
        <taxon>eudicotyledons</taxon>
        <taxon>Gunneridae</taxon>
        <taxon>Pentapetalae</taxon>
        <taxon>asterids</taxon>
        <taxon>lamiids</taxon>
        <taxon>Solanales</taxon>
        <taxon>Solanaceae</taxon>
        <taxon>Solanoideae</taxon>
        <taxon>Capsiceae</taxon>
        <taxon>Capsicum</taxon>
    </lineage>
</organism>
<comment type="caution">
    <text evidence="2">The sequence shown here is derived from an EMBL/GenBank/DDBJ whole genome shotgun (WGS) entry which is preliminary data.</text>
</comment>
<evidence type="ECO:0000313" key="2">
    <source>
        <dbReference type="EMBL" id="PHT30683.1"/>
    </source>
</evidence>
<gene>
    <name evidence="2" type="ORF">CQW23_29728</name>
</gene>
<feature type="compositionally biased region" description="Polar residues" evidence="1">
    <location>
        <begin position="48"/>
        <end position="63"/>
    </location>
</feature>
<reference evidence="3" key="2">
    <citation type="journal article" date="2017" name="J. Anim. Genet.">
        <title>Multiple reference genome sequences of hot pepper reveal the massive evolution of plant disease resistance genes by retroduplication.</title>
        <authorList>
            <person name="Kim S."/>
            <person name="Park J."/>
            <person name="Yeom S.-I."/>
            <person name="Kim Y.-M."/>
            <person name="Seo E."/>
            <person name="Kim K.-T."/>
            <person name="Kim M.-S."/>
            <person name="Lee J.M."/>
            <person name="Cheong K."/>
            <person name="Shin H.-S."/>
            <person name="Kim S.-B."/>
            <person name="Han K."/>
            <person name="Lee J."/>
            <person name="Park M."/>
            <person name="Lee H.-A."/>
            <person name="Lee H.-Y."/>
            <person name="Lee Y."/>
            <person name="Oh S."/>
            <person name="Lee J.H."/>
            <person name="Choi E."/>
            <person name="Choi E."/>
            <person name="Lee S.E."/>
            <person name="Jeon J."/>
            <person name="Kim H."/>
            <person name="Choi G."/>
            <person name="Song H."/>
            <person name="Lee J."/>
            <person name="Lee S.-C."/>
            <person name="Kwon J.-K."/>
            <person name="Lee H.-Y."/>
            <person name="Koo N."/>
            <person name="Hong Y."/>
            <person name="Kim R.W."/>
            <person name="Kang W.-H."/>
            <person name="Huh J.H."/>
            <person name="Kang B.-C."/>
            <person name="Yang T.-J."/>
            <person name="Lee Y.-H."/>
            <person name="Bennetzen J.L."/>
            <person name="Choi D."/>
        </authorList>
    </citation>
    <scope>NUCLEOTIDE SEQUENCE [LARGE SCALE GENOMIC DNA]</scope>
    <source>
        <strain evidence="3">cv. PBC81</strain>
    </source>
</reference>
<dbReference type="EMBL" id="MLFT02000022">
    <property type="protein sequence ID" value="PHT30683.1"/>
    <property type="molecule type" value="Genomic_DNA"/>
</dbReference>
<keyword evidence="3" id="KW-1185">Reference proteome</keyword>
<evidence type="ECO:0000256" key="1">
    <source>
        <dbReference type="SAM" id="MobiDB-lite"/>
    </source>
</evidence>
<sequence>MPRFKRLQKKQKSDLSVSTSHGTESAYLPTNLPLPIQHVPQPSRLVYSASNPTPMDQDTSHSGPTVWPQLQPFRTVHLTSYPSPVGRDSTQPSRLVHSTSHPGLENQNLSQSSRSTHSTSQSDPTNEDSSQAAPTDQDAPRKSSRRESNAYWVVDAIGGCLSAVMKLRKKLFFVRAMYPWIFDRSIVGVRPKCEKFMDGMFSKDDFNGTMSKSKQDVIDALIFDMSTPTTAKSLNVASPGAIIESQWMIHDSQFSPDFSDVQVTNRVALKK</sequence>
<feature type="compositionally biased region" description="Polar residues" evidence="1">
    <location>
        <begin position="77"/>
        <end position="109"/>
    </location>
</feature>
<protein>
    <submittedName>
        <fullName evidence="2">Uncharacterized protein</fullName>
    </submittedName>
</protein>
<feature type="compositionally biased region" description="Low complexity" evidence="1">
    <location>
        <begin position="110"/>
        <end position="122"/>
    </location>
</feature>
<feature type="region of interest" description="Disordered" evidence="1">
    <location>
        <begin position="1"/>
        <end position="147"/>
    </location>
</feature>
<reference evidence="2 3" key="1">
    <citation type="journal article" date="2017" name="Genome Biol.">
        <title>New reference genome sequences of hot pepper reveal the massive evolution of plant disease-resistance genes by retroduplication.</title>
        <authorList>
            <person name="Kim S."/>
            <person name="Park J."/>
            <person name="Yeom S.I."/>
            <person name="Kim Y.M."/>
            <person name="Seo E."/>
            <person name="Kim K.T."/>
            <person name="Kim M.S."/>
            <person name="Lee J.M."/>
            <person name="Cheong K."/>
            <person name="Shin H.S."/>
            <person name="Kim S.B."/>
            <person name="Han K."/>
            <person name="Lee J."/>
            <person name="Park M."/>
            <person name="Lee H.A."/>
            <person name="Lee H.Y."/>
            <person name="Lee Y."/>
            <person name="Oh S."/>
            <person name="Lee J.H."/>
            <person name="Choi E."/>
            <person name="Choi E."/>
            <person name="Lee S.E."/>
            <person name="Jeon J."/>
            <person name="Kim H."/>
            <person name="Choi G."/>
            <person name="Song H."/>
            <person name="Lee J."/>
            <person name="Lee S.C."/>
            <person name="Kwon J.K."/>
            <person name="Lee H.Y."/>
            <person name="Koo N."/>
            <person name="Hong Y."/>
            <person name="Kim R.W."/>
            <person name="Kang W.H."/>
            <person name="Huh J.H."/>
            <person name="Kang B.C."/>
            <person name="Yang T.J."/>
            <person name="Lee Y.H."/>
            <person name="Bennetzen J.L."/>
            <person name="Choi D."/>
        </authorList>
    </citation>
    <scope>NUCLEOTIDE SEQUENCE [LARGE SCALE GENOMIC DNA]</scope>
    <source>
        <strain evidence="3">cv. PBC81</strain>
    </source>
</reference>
<proteinExistence type="predicted"/>
<dbReference type="Proteomes" id="UP000224567">
    <property type="component" value="Unassembled WGS sequence"/>
</dbReference>
<name>A0A2G2VCH7_CAPBA</name>